<dbReference type="Proteomes" id="UP001652625">
    <property type="component" value="Chromosome 11"/>
</dbReference>
<evidence type="ECO:0000313" key="2">
    <source>
        <dbReference type="Proteomes" id="UP001652625"/>
    </source>
</evidence>
<keyword evidence="2" id="KW-1185">Reference proteome</keyword>
<dbReference type="Pfam" id="PF01541">
    <property type="entry name" value="GIY-YIG"/>
    <property type="match status" value="1"/>
</dbReference>
<dbReference type="InterPro" id="IPR058912">
    <property type="entry name" value="HTH_animal"/>
</dbReference>
<evidence type="ECO:0000313" key="3">
    <source>
        <dbReference type="RefSeq" id="XP_065665527.1"/>
    </source>
</evidence>
<protein>
    <submittedName>
        <fullName evidence="3">Uncharacterized protein LOC136086954</fullName>
    </submittedName>
</protein>
<name>A0ABM4CUE6_HYDVU</name>
<proteinExistence type="predicted"/>
<accession>A0ABM4CUE6</accession>
<dbReference type="InterPro" id="IPR035901">
    <property type="entry name" value="GIY-YIG_endonuc_sf"/>
</dbReference>
<dbReference type="RefSeq" id="XP_065665527.1">
    <property type="nucleotide sequence ID" value="XM_065809455.1"/>
</dbReference>
<reference evidence="3" key="1">
    <citation type="submission" date="2025-08" db="UniProtKB">
        <authorList>
            <consortium name="RefSeq"/>
        </authorList>
    </citation>
    <scope>IDENTIFICATION</scope>
</reference>
<organism evidence="2 3">
    <name type="scientific">Hydra vulgaris</name>
    <name type="common">Hydra</name>
    <name type="synonym">Hydra attenuata</name>
    <dbReference type="NCBI Taxonomy" id="6087"/>
    <lineage>
        <taxon>Eukaryota</taxon>
        <taxon>Metazoa</taxon>
        <taxon>Cnidaria</taxon>
        <taxon>Hydrozoa</taxon>
        <taxon>Hydroidolina</taxon>
        <taxon>Anthoathecata</taxon>
        <taxon>Aplanulata</taxon>
        <taxon>Hydridae</taxon>
        <taxon>Hydra</taxon>
    </lineage>
</organism>
<dbReference type="PANTHER" id="PTHR21301:SF10">
    <property type="entry name" value="REVERSE TRANSCRIPTASE DOMAIN-CONTAINING PROTEIN"/>
    <property type="match status" value="1"/>
</dbReference>
<dbReference type="PROSITE" id="PS50164">
    <property type="entry name" value="GIY_YIG"/>
    <property type="match status" value="1"/>
</dbReference>
<dbReference type="PANTHER" id="PTHR21301">
    <property type="entry name" value="REVERSE TRANSCRIPTASE"/>
    <property type="match status" value="1"/>
</dbReference>
<dbReference type="Gene3D" id="3.40.1440.10">
    <property type="entry name" value="GIY-YIG endonuclease"/>
    <property type="match status" value="1"/>
</dbReference>
<gene>
    <name evidence="3" type="primary">LOC136086954</name>
</gene>
<feature type="domain" description="GIY-YIG" evidence="1">
    <location>
        <begin position="362"/>
        <end position="456"/>
    </location>
</feature>
<sequence>MRIVISTIGTPNYGISNYLVKAIQPILNKNKTRLKNSFDFINKANSWNVDENEVQVSFDVINLYPSIPLKEATLILIDQLNKDDSYRCSTKLTISETKTLIELCLHRCYFLWNNEIHELENSGPIGLSFMVVLAESFLQHHEENAFKIAKTLNPPLDLKSYLRYVDDSHARFSNIQEAEKFKIILNKQHPAIQYTIETENHNKTLNFLDITIINNSKGKYEFKVYRKEAITNIQIKPHSNHDPKILCAIFKGYVHRAYSICSVTHLKNEINFFIQVFNENGYTESQLKSIANQIRKKRYVMNNRIQSENNAFPTVSLPWIPSLSPKLRKIFRKVGYRVVFKSNPNLRTILTCKNKSRLPLNSQPGTYLVECNCSKKYVGETKLQIKTRIQQHQKSLNDGKHHQSAIATHSKFCSEKINWEKIKTLKVETKKFDRKVREALEIQRHQCFPSNGGINLDNGQLDIMSRNSEKHFVGLNRIFLNEQWTIEKSLKRPALNQLVTADEVRKWIPSIKRDLEYCLQQLSGARKHKYTDSKLNEFEKKVAWLEKEHERFVKKVFELDPNQHGIPWEPKSYLTKRKIDDNSQTVAKKKQPIVLNILKNENDGALK</sequence>
<dbReference type="InterPro" id="IPR000305">
    <property type="entry name" value="GIY-YIG_endonuc"/>
</dbReference>
<evidence type="ECO:0000259" key="1">
    <source>
        <dbReference type="PROSITE" id="PS50164"/>
    </source>
</evidence>
<dbReference type="GeneID" id="136086954"/>
<dbReference type="Pfam" id="PF26215">
    <property type="entry name" value="HTH_animal"/>
    <property type="match status" value="1"/>
</dbReference>